<protein>
    <recommendedName>
        <fullName evidence="1">Endonuclease/exonuclease/phosphatase domain-containing protein</fullName>
    </recommendedName>
</protein>
<dbReference type="PANTHER" id="PTHR12121:SF36">
    <property type="entry name" value="ENDONUCLEASE_EXONUCLEASE_PHOSPHATASE DOMAIN-CONTAINING PROTEIN"/>
    <property type="match status" value="1"/>
</dbReference>
<dbReference type="SUPFAM" id="SSF56219">
    <property type="entry name" value="DNase I-like"/>
    <property type="match status" value="1"/>
</dbReference>
<evidence type="ECO:0000313" key="2">
    <source>
        <dbReference type="EMBL" id="CAK9873159.1"/>
    </source>
</evidence>
<name>A0ABP1BD38_9BRYO</name>
<dbReference type="Proteomes" id="UP001497522">
    <property type="component" value="Chromosome 3"/>
</dbReference>
<organism evidence="2 3">
    <name type="scientific">Sphagnum jensenii</name>
    <dbReference type="NCBI Taxonomy" id="128206"/>
    <lineage>
        <taxon>Eukaryota</taxon>
        <taxon>Viridiplantae</taxon>
        <taxon>Streptophyta</taxon>
        <taxon>Embryophyta</taxon>
        <taxon>Bryophyta</taxon>
        <taxon>Sphagnophytina</taxon>
        <taxon>Sphagnopsida</taxon>
        <taxon>Sphagnales</taxon>
        <taxon>Sphagnaceae</taxon>
        <taxon>Sphagnum</taxon>
    </lineage>
</organism>
<keyword evidence="3" id="KW-1185">Reference proteome</keyword>
<dbReference type="EMBL" id="OZ023704">
    <property type="protein sequence ID" value="CAK9873159.1"/>
    <property type="molecule type" value="Genomic_DNA"/>
</dbReference>
<sequence>MAAPTSLSLKVMTFNLHRDVAGATDEARNAWENRKQMCADLVIKYAPTIVCTQEGLKSQVDDLQSLLLAGGYQQFGVSKKGPADPGDEHCAIFFDTAKVERVDGGTFWLSESPAVPASVSWGSRIPSISTWATFKIKGLHPPGFSFQIVNTHMDHNSSHARRRGALLTWQHIDSLPSNLPVLYCGGFNALKESRMGRFLLGRSQEHGLSGNLNDAWVSCAQRRNAHLVHTYHGFHGRKWGTKEFLKMLFRAFFLCWDFHNQDLHVDWILFRGSSLSPFLCEIMDDNVAGQYPSDHYPVCCQFTLPRNVRPEEVEPSP</sequence>
<dbReference type="InterPro" id="IPR005135">
    <property type="entry name" value="Endo/exonuclease/phosphatase"/>
</dbReference>
<evidence type="ECO:0000259" key="1">
    <source>
        <dbReference type="Pfam" id="PF03372"/>
    </source>
</evidence>
<proteinExistence type="predicted"/>
<accession>A0ABP1BD38</accession>
<feature type="domain" description="Endonuclease/exonuclease/phosphatase" evidence="1">
    <location>
        <begin position="12"/>
        <end position="295"/>
    </location>
</feature>
<dbReference type="InterPro" id="IPR036691">
    <property type="entry name" value="Endo/exonu/phosph_ase_sf"/>
</dbReference>
<gene>
    <name evidence="2" type="ORF">CSSPJE1EN2_LOCUS15729</name>
</gene>
<reference evidence="2" key="1">
    <citation type="submission" date="2024-03" db="EMBL/GenBank/DDBJ databases">
        <authorList>
            <consortium name="ELIXIR-Norway"/>
            <consortium name="Elixir Norway"/>
        </authorList>
    </citation>
    <scope>NUCLEOTIDE SEQUENCE</scope>
</reference>
<dbReference type="InterPro" id="IPR050410">
    <property type="entry name" value="CCR4/nocturin_mRNA_transcr"/>
</dbReference>
<dbReference type="Pfam" id="PF03372">
    <property type="entry name" value="Exo_endo_phos"/>
    <property type="match status" value="1"/>
</dbReference>
<dbReference type="Gene3D" id="3.60.10.10">
    <property type="entry name" value="Endonuclease/exonuclease/phosphatase"/>
    <property type="match status" value="1"/>
</dbReference>
<evidence type="ECO:0000313" key="3">
    <source>
        <dbReference type="Proteomes" id="UP001497522"/>
    </source>
</evidence>
<dbReference type="PANTHER" id="PTHR12121">
    <property type="entry name" value="CARBON CATABOLITE REPRESSOR PROTEIN 4"/>
    <property type="match status" value="1"/>
</dbReference>
<dbReference type="CDD" id="cd09083">
    <property type="entry name" value="EEP-1"/>
    <property type="match status" value="1"/>
</dbReference>